<evidence type="ECO:0000256" key="4">
    <source>
        <dbReference type="ARBA" id="ARBA00034320"/>
    </source>
</evidence>
<reference evidence="8 9" key="1">
    <citation type="submission" date="2019-12" db="EMBL/GenBank/DDBJ databases">
        <title>Snethiella sp. nov. sp. isolated from sea sand.</title>
        <authorList>
            <person name="Kim J."/>
            <person name="Jeong S.E."/>
            <person name="Jung H.S."/>
            <person name="Jeon C.O."/>
        </authorList>
    </citation>
    <scope>NUCLEOTIDE SEQUENCE [LARGE SCALE GENOMIC DNA]</scope>
    <source>
        <strain evidence="8 9">DP05</strain>
    </source>
</reference>
<dbReference type="SUPFAM" id="SSF90002">
    <property type="entry name" value="Hypothetical protein YjiA, C-terminal domain"/>
    <property type="match status" value="1"/>
</dbReference>
<dbReference type="InterPro" id="IPR027417">
    <property type="entry name" value="P-loop_NTPase"/>
</dbReference>
<evidence type="ECO:0000256" key="1">
    <source>
        <dbReference type="ARBA" id="ARBA00022741"/>
    </source>
</evidence>
<name>A0A6L8W8Q8_9PROT</name>
<evidence type="ECO:0000259" key="7">
    <source>
        <dbReference type="SMART" id="SM00833"/>
    </source>
</evidence>
<dbReference type="CDD" id="cd03112">
    <property type="entry name" value="CobW-like"/>
    <property type="match status" value="1"/>
</dbReference>
<comment type="function">
    <text evidence="5">Zinc chaperone that directly transfers zinc cofactor to target proteins, thereby activating them. Zinc is transferred from the CXCC motif in the GTPase domain to the zinc binding site in target proteins in a process requiring GTP hydrolysis.</text>
</comment>
<dbReference type="GO" id="GO:0000166">
    <property type="term" value="F:nucleotide binding"/>
    <property type="evidence" value="ECO:0007669"/>
    <property type="project" value="UniProtKB-KW"/>
</dbReference>
<dbReference type="InterPro" id="IPR036627">
    <property type="entry name" value="CobW-likC_sf"/>
</dbReference>
<keyword evidence="1" id="KW-0547">Nucleotide-binding</keyword>
<dbReference type="SUPFAM" id="SSF52540">
    <property type="entry name" value="P-loop containing nucleoside triphosphate hydrolases"/>
    <property type="match status" value="1"/>
</dbReference>
<comment type="caution">
    <text evidence="8">The sequence shown here is derived from an EMBL/GenBank/DDBJ whole genome shotgun (WGS) entry which is preliminary data.</text>
</comment>
<dbReference type="InterPro" id="IPR011629">
    <property type="entry name" value="CobW-like_C"/>
</dbReference>
<keyword evidence="2" id="KW-0378">Hydrolase</keyword>
<dbReference type="EMBL" id="WTUW01000002">
    <property type="protein sequence ID" value="MZR31511.1"/>
    <property type="molecule type" value="Genomic_DNA"/>
</dbReference>
<keyword evidence="3" id="KW-0143">Chaperone</keyword>
<dbReference type="AlphaFoldDB" id="A0A6L8W8Q8"/>
<protein>
    <recommendedName>
        <fullName evidence="7">CobW C-terminal domain-containing protein</fullName>
    </recommendedName>
</protein>
<proteinExistence type="inferred from homology"/>
<dbReference type="Pfam" id="PF02492">
    <property type="entry name" value="cobW"/>
    <property type="match status" value="1"/>
</dbReference>
<dbReference type="Proteomes" id="UP000476030">
    <property type="component" value="Unassembled WGS sequence"/>
</dbReference>
<evidence type="ECO:0000313" key="9">
    <source>
        <dbReference type="Proteomes" id="UP000476030"/>
    </source>
</evidence>
<keyword evidence="9" id="KW-1185">Reference proteome</keyword>
<dbReference type="PANTHER" id="PTHR13748">
    <property type="entry name" value="COBW-RELATED"/>
    <property type="match status" value="1"/>
</dbReference>
<dbReference type="Pfam" id="PF07683">
    <property type="entry name" value="CobW_C"/>
    <property type="match status" value="1"/>
</dbReference>
<dbReference type="InterPro" id="IPR003495">
    <property type="entry name" value="CobW/HypB/UreG_nucleotide-bd"/>
</dbReference>
<dbReference type="SMART" id="SM00833">
    <property type="entry name" value="CobW_C"/>
    <property type="match status" value="1"/>
</dbReference>
<evidence type="ECO:0000256" key="2">
    <source>
        <dbReference type="ARBA" id="ARBA00022801"/>
    </source>
</evidence>
<dbReference type="RefSeq" id="WP_161316012.1">
    <property type="nucleotide sequence ID" value="NZ_WTUW01000002.1"/>
</dbReference>
<gene>
    <name evidence="8" type="ORF">GQE98_12795</name>
</gene>
<dbReference type="Gene3D" id="3.40.50.300">
    <property type="entry name" value="P-loop containing nucleotide triphosphate hydrolases"/>
    <property type="match status" value="1"/>
</dbReference>
<evidence type="ECO:0000313" key="8">
    <source>
        <dbReference type="EMBL" id="MZR31511.1"/>
    </source>
</evidence>
<comment type="similarity">
    <text evidence="4">Belongs to the SIMIBI class G3E GTPase family. ZNG1 subfamily.</text>
</comment>
<evidence type="ECO:0000256" key="3">
    <source>
        <dbReference type="ARBA" id="ARBA00023186"/>
    </source>
</evidence>
<organism evidence="8 9">
    <name type="scientific">Sneathiella litorea</name>
    <dbReference type="NCBI Taxonomy" id="2606216"/>
    <lineage>
        <taxon>Bacteria</taxon>
        <taxon>Pseudomonadati</taxon>
        <taxon>Pseudomonadota</taxon>
        <taxon>Alphaproteobacteria</taxon>
        <taxon>Sneathiellales</taxon>
        <taxon>Sneathiellaceae</taxon>
        <taxon>Sneathiella</taxon>
    </lineage>
</organism>
<sequence>MKIQCTILTGYLGSGKTTFLNSVLRSPELQNTAILINEFGDVGIDQDLVAIDDDDILILEGGCICCEYRGNLAGKIKQITDSYSPERIIIETSGVANPIPVFETFSTIPGLKDHVHCSCVVTVVDSVFGLKNIDSSIEGKLQIASADHIVISKTDMPEGKANLQELSERIRTLNQFANCHLFVNDEVPAALIPRLVNPDGTHLLDHSLPHIGDTAHTHEITFESTGIEFDGCLSLSVVQEWIDDFLTAFAPYTLRLKGLLNLQDNSDMAVLQVVRDIVSPITYVEDDHGNRKNRIVVITCDIHPDLVREELNRLAESIRNSKFSDKDPMLHISRTMF</sequence>
<dbReference type="GO" id="GO:0016787">
    <property type="term" value="F:hydrolase activity"/>
    <property type="evidence" value="ECO:0007669"/>
    <property type="project" value="UniProtKB-KW"/>
</dbReference>
<evidence type="ECO:0000256" key="6">
    <source>
        <dbReference type="ARBA" id="ARBA00049117"/>
    </source>
</evidence>
<comment type="catalytic activity">
    <reaction evidence="6">
        <text>GTP + H2O = GDP + phosphate + H(+)</text>
        <dbReference type="Rhea" id="RHEA:19669"/>
        <dbReference type="ChEBI" id="CHEBI:15377"/>
        <dbReference type="ChEBI" id="CHEBI:15378"/>
        <dbReference type="ChEBI" id="CHEBI:37565"/>
        <dbReference type="ChEBI" id="CHEBI:43474"/>
        <dbReference type="ChEBI" id="CHEBI:58189"/>
    </reaction>
    <physiologicalReaction direction="left-to-right" evidence="6">
        <dbReference type="Rhea" id="RHEA:19670"/>
    </physiologicalReaction>
</comment>
<evidence type="ECO:0000256" key="5">
    <source>
        <dbReference type="ARBA" id="ARBA00045658"/>
    </source>
</evidence>
<feature type="domain" description="CobW C-terminal" evidence="7">
    <location>
        <begin position="222"/>
        <end position="315"/>
    </location>
</feature>
<dbReference type="Gene3D" id="3.30.1220.10">
    <property type="entry name" value="CobW-like, C-terminal domain"/>
    <property type="match status" value="1"/>
</dbReference>
<dbReference type="InterPro" id="IPR051316">
    <property type="entry name" value="Zinc-reg_GTPase_activator"/>
</dbReference>
<accession>A0A6L8W8Q8</accession>